<proteinExistence type="inferred from homology"/>
<evidence type="ECO:0000256" key="8">
    <source>
        <dbReference type="ARBA" id="ARBA00022692"/>
    </source>
</evidence>
<evidence type="ECO:0000256" key="6">
    <source>
        <dbReference type="ARBA" id="ARBA00022449"/>
    </source>
</evidence>
<dbReference type="PANTHER" id="PTHR43298:SF2">
    <property type="entry name" value="FMN_FAD EXPORTER YEEO-RELATED"/>
    <property type="match status" value="1"/>
</dbReference>
<evidence type="ECO:0000313" key="14">
    <source>
        <dbReference type="EMBL" id="PZD94644.1"/>
    </source>
</evidence>
<evidence type="ECO:0000256" key="2">
    <source>
        <dbReference type="ARBA" id="ARBA00004651"/>
    </source>
</evidence>
<keyword evidence="5" id="KW-0813">Transport</keyword>
<dbReference type="GO" id="GO:0006811">
    <property type="term" value="P:monoatomic ion transport"/>
    <property type="evidence" value="ECO:0007669"/>
    <property type="project" value="UniProtKB-KW"/>
</dbReference>
<evidence type="ECO:0000256" key="7">
    <source>
        <dbReference type="ARBA" id="ARBA00022475"/>
    </source>
</evidence>
<dbReference type="GO" id="GO:0005886">
    <property type="term" value="C:plasma membrane"/>
    <property type="evidence" value="ECO:0007669"/>
    <property type="project" value="UniProtKB-SubCell"/>
</dbReference>
<dbReference type="InterPro" id="IPR002528">
    <property type="entry name" value="MATE_fam"/>
</dbReference>
<evidence type="ECO:0000313" key="15">
    <source>
        <dbReference type="Proteomes" id="UP000249522"/>
    </source>
</evidence>
<name>A0A2W1LJC4_9BACL</name>
<dbReference type="Pfam" id="PF01554">
    <property type="entry name" value="MatE"/>
    <property type="match status" value="2"/>
</dbReference>
<dbReference type="OrthoDB" id="9780160at2"/>
<feature type="transmembrane region" description="Helical" evidence="13">
    <location>
        <begin position="194"/>
        <end position="215"/>
    </location>
</feature>
<comment type="caution">
    <text evidence="14">The sequence shown here is derived from an EMBL/GenBank/DDBJ whole genome shotgun (WGS) entry which is preliminary data.</text>
</comment>
<dbReference type="CDD" id="cd13131">
    <property type="entry name" value="MATE_NorM_like"/>
    <property type="match status" value="1"/>
</dbReference>
<dbReference type="RefSeq" id="WP_111147982.1">
    <property type="nucleotide sequence ID" value="NZ_QKRB01000051.1"/>
</dbReference>
<keyword evidence="11 13" id="KW-0472">Membrane</keyword>
<accession>A0A2W1LJC4</accession>
<feature type="transmembrane region" description="Helical" evidence="13">
    <location>
        <begin position="91"/>
        <end position="117"/>
    </location>
</feature>
<evidence type="ECO:0000256" key="3">
    <source>
        <dbReference type="ARBA" id="ARBA00010199"/>
    </source>
</evidence>
<feature type="transmembrane region" description="Helical" evidence="13">
    <location>
        <begin position="60"/>
        <end position="79"/>
    </location>
</feature>
<evidence type="ECO:0000256" key="11">
    <source>
        <dbReference type="ARBA" id="ARBA00023136"/>
    </source>
</evidence>
<feature type="transmembrane region" description="Helical" evidence="13">
    <location>
        <begin position="162"/>
        <end position="182"/>
    </location>
</feature>
<evidence type="ECO:0000256" key="4">
    <source>
        <dbReference type="ARBA" id="ARBA00020268"/>
    </source>
</evidence>
<evidence type="ECO:0000256" key="1">
    <source>
        <dbReference type="ARBA" id="ARBA00003408"/>
    </source>
</evidence>
<keyword evidence="8 13" id="KW-0812">Transmembrane</keyword>
<keyword evidence="9 13" id="KW-1133">Transmembrane helix</keyword>
<keyword evidence="7" id="KW-1003">Cell membrane</keyword>
<keyword evidence="6" id="KW-0050">Antiport</keyword>
<feature type="transmembrane region" description="Helical" evidence="13">
    <location>
        <begin position="389"/>
        <end position="412"/>
    </location>
</feature>
<evidence type="ECO:0000256" key="12">
    <source>
        <dbReference type="ARBA" id="ARBA00031636"/>
    </source>
</evidence>
<dbReference type="GO" id="GO:0015297">
    <property type="term" value="F:antiporter activity"/>
    <property type="evidence" value="ECO:0007669"/>
    <property type="project" value="UniProtKB-KW"/>
</dbReference>
<keyword evidence="10" id="KW-0406">Ion transport</keyword>
<feature type="transmembrane region" description="Helical" evidence="13">
    <location>
        <begin position="319"/>
        <end position="340"/>
    </location>
</feature>
<comment type="function">
    <text evidence="1">Multidrug efflux pump.</text>
</comment>
<dbReference type="PANTHER" id="PTHR43298">
    <property type="entry name" value="MULTIDRUG RESISTANCE PROTEIN NORM-RELATED"/>
    <property type="match status" value="1"/>
</dbReference>
<dbReference type="InterPro" id="IPR050222">
    <property type="entry name" value="MATE_MdtK"/>
</dbReference>
<keyword evidence="15" id="KW-1185">Reference proteome</keyword>
<reference evidence="14 15" key="1">
    <citation type="submission" date="2018-06" db="EMBL/GenBank/DDBJ databases">
        <title>Paenibacillus imtechensis sp. nov.</title>
        <authorList>
            <person name="Pinnaka A.K."/>
            <person name="Singh H."/>
            <person name="Kaur M."/>
        </authorList>
    </citation>
    <scope>NUCLEOTIDE SEQUENCE [LARGE SCALE GENOMIC DNA]</scope>
    <source>
        <strain evidence="14 15">SMB1</strain>
    </source>
</reference>
<dbReference type="GO" id="GO:0042910">
    <property type="term" value="F:xenobiotic transmembrane transporter activity"/>
    <property type="evidence" value="ECO:0007669"/>
    <property type="project" value="InterPro"/>
</dbReference>
<dbReference type="InterPro" id="IPR048279">
    <property type="entry name" value="MdtK-like"/>
</dbReference>
<protein>
    <recommendedName>
        <fullName evidence="4">Probable multidrug resistance protein NorM</fullName>
    </recommendedName>
    <alternativeName>
        <fullName evidence="12">Multidrug-efflux transporter</fullName>
    </alternativeName>
</protein>
<comment type="similarity">
    <text evidence="3">Belongs to the multi antimicrobial extrusion (MATE) (TC 2.A.66.1) family.</text>
</comment>
<comment type="subcellular location">
    <subcellularLocation>
        <location evidence="2">Cell membrane</location>
        <topology evidence="2">Multi-pass membrane protein</topology>
    </subcellularLocation>
</comment>
<dbReference type="EMBL" id="QKRB01000051">
    <property type="protein sequence ID" value="PZD94644.1"/>
    <property type="molecule type" value="Genomic_DNA"/>
</dbReference>
<dbReference type="Proteomes" id="UP000249522">
    <property type="component" value="Unassembled WGS sequence"/>
</dbReference>
<dbReference type="AlphaFoldDB" id="A0A2W1LJC4"/>
<dbReference type="PIRSF" id="PIRSF006603">
    <property type="entry name" value="DinF"/>
    <property type="match status" value="1"/>
</dbReference>
<gene>
    <name evidence="14" type="ORF">DNH61_16935</name>
</gene>
<dbReference type="NCBIfam" id="TIGR00797">
    <property type="entry name" value="matE"/>
    <property type="match status" value="1"/>
</dbReference>
<evidence type="ECO:0000256" key="5">
    <source>
        <dbReference type="ARBA" id="ARBA00022448"/>
    </source>
</evidence>
<organism evidence="14 15">
    <name type="scientific">Paenibacillus sambharensis</name>
    <dbReference type="NCBI Taxonomy" id="1803190"/>
    <lineage>
        <taxon>Bacteria</taxon>
        <taxon>Bacillati</taxon>
        <taxon>Bacillota</taxon>
        <taxon>Bacilli</taxon>
        <taxon>Bacillales</taxon>
        <taxon>Paenibacillaceae</taxon>
        <taxon>Paenibacillus</taxon>
    </lineage>
</organism>
<feature type="transmembrane region" description="Helical" evidence="13">
    <location>
        <begin position="129"/>
        <end position="150"/>
    </location>
</feature>
<feature type="transmembrane region" description="Helical" evidence="13">
    <location>
        <begin position="360"/>
        <end position="377"/>
    </location>
</feature>
<sequence>MNETYTLPQKIKQMLIILIPLLITQLAMFAMSFLDTAMSGQVSPNDLAGIAIGASLWSPVQMGITGILMAVTPIAAQLIGANRKKEVMPTVVQSIFLALFMSVLVIAAGMIALAPVLNAMPLESEVRMIAWQYLTMIALGIPPLFVYNVLRCFIDALGQTRVTMIITLLSLPINGIFNYLFIFGKLGFPAMGGVGAGIATSITYWILLGLAVSFIRRSDQMTVYRLTAGKLRVRVRDWKELLRIGVPIGMAIFIESSIFAVVTLFMSAYDTVTIAAHQAAINFASFLYMIPMSISYSLAILVGFEVGAGRTRDARQYSFLGIGMGLGMALIFSVLLLSYNTELAAIYTRDAAVLEMTAHFLIYAIFFQLSDAVAAPIQGALRGYKDVNVTFLLALISYWLIGLPLGIALARLTDLGAFGYWVGLITGLAAGAVGLFGRLLYLQSKPARLVSEADKTVYPAP</sequence>
<evidence type="ECO:0000256" key="9">
    <source>
        <dbReference type="ARBA" id="ARBA00022989"/>
    </source>
</evidence>
<evidence type="ECO:0000256" key="10">
    <source>
        <dbReference type="ARBA" id="ARBA00023065"/>
    </source>
</evidence>
<feature type="transmembrane region" description="Helical" evidence="13">
    <location>
        <begin position="241"/>
        <end position="266"/>
    </location>
</feature>
<evidence type="ECO:0000256" key="13">
    <source>
        <dbReference type="SAM" id="Phobius"/>
    </source>
</evidence>
<feature type="transmembrane region" description="Helical" evidence="13">
    <location>
        <begin position="418"/>
        <end position="441"/>
    </location>
</feature>
<feature type="transmembrane region" description="Helical" evidence="13">
    <location>
        <begin position="286"/>
        <end position="307"/>
    </location>
</feature>